<evidence type="ECO:0000256" key="1">
    <source>
        <dbReference type="SAM" id="MobiDB-lite"/>
    </source>
</evidence>
<feature type="compositionally biased region" description="Polar residues" evidence="1">
    <location>
        <begin position="78"/>
        <end position="89"/>
    </location>
</feature>
<feature type="compositionally biased region" description="Low complexity" evidence="1">
    <location>
        <begin position="223"/>
        <end position="292"/>
    </location>
</feature>
<evidence type="ECO:0000313" key="4">
    <source>
        <dbReference type="Proteomes" id="UP000651728"/>
    </source>
</evidence>
<reference evidence="3 4" key="1">
    <citation type="submission" date="2021-01" db="EMBL/GenBank/DDBJ databases">
        <title>Whole genome shotgun sequence of Microbispora amethystogenes NBRC 101907.</title>
        <authorList>
            <person name="Komaki H."/>
            <person name="Tamura T."/>
        </authorList>
    </citation>
    <scope>NUCLEOTIDE SEQUENCE [LARGE SCALE GENOMIC DNA]</scope>
    <source>
        <strain evidence="3 4">NBRC 101907</strain>
    </source>
</reference>
<feature type="transmembrane region" description="Helical" evidence="2">
    <location>
        <begin position="17"/>
        <end position="39"/>
    </location>
</feature>
<dbReference type="EMBL" id="BOOB01000046">
    <property type="protein sequence ID" value="GIH35564.1"/>
    <property type="molecule type" value="Genomic_DNA"/>
</dbReference>
<accession>A0ABQ4FL70</accession>
<proteinExistence type="predicted"/>
<name>A0ABQ4FL70_9ACTN</name>
<gene>
    <name evidence="3" type="ORF">Mam01_57280</name>
</gene>
<feature type="compositionally biased region" description="Basic and acidic residues" evidence="1">
    <location>
        <begin position="207"/>
        <end position="222"/>
    </location>
</feature>
<sequence>MPENSPTPRHRRGSSTVLALTGAIGVTAIAGLGVVLAVMPGQDLAASSAAHSPTAGPRFGREGSFDAAAPGIPGSGPFFSQSGNPQSSAPADISGDATLERPKTAPDIASELSGDSAEEAGYEAAGDGTAEQERSSAEQGALPPGHETGGPGSPGRAVRATGPSRPPAWSARLAGNSATGSASRSGTRDADRRRSARTAPPEGAKPVTHEPDAQGSTDRDSAARGFGARGSVARGSGAGDATPRNPATGATPAGSAPTGNAAANGTADRNTAGQDAGAGTSAASRAEAAAAARTRMRDACLRFHDLRRAYCYQVLRRFSQ</sequence>
<comment type="caution">
    <text evidence="3">The sequence shown here is derived from an EMBL/GenBank/DDBJ whole genome shotgun (WGS) entry which is preliminary data.</text>
</comment>
<keyword evidence="4" id="KW-1185">Reference proteome</keyword>
<feature type="region of interest" description="Disordered" evidence="1">
    <location>
        <begin position="47"/>
        <end position="292"/>
    </location>
</feature>
<keyword evidence="2" id="KW-0812">Transmembrane</keyword>
<evidence type="ECO:0000313" key="3">
    <source>
        <dbReference type="EMBL" id="GIH35564.1"/>
    </source>
</evidence>
<protein>
    <submittedName>
        <fullName evidence="3">Uncharacterized protein</fullName>
    </submittedName>
</protein>
<evidence type="ECO:0000256" key="2">
    <source>
        <dbReference type="SAM" id="Phobius"/>
    </source>
</evidence>
<keyword evidence="2" id="KW-1133">Transmembrane helix</keyword>
<keyword evidence="2" id="KW-0472">Membrane</keyword>
<organism evidence="3 4">
    <name type="scientific">Microbispora amethystogenes</name>
    <dbReference type="NCBI Taxonomy" id="1427754"/>
    <lineage>
        <taxon>Bacteria</taxon>
        <taxon>Bacillati</taxon>
        <taxon>Actinomycetota</taxon>
        <taxon>Actinomycetes</taxon>
        <taxon>Streptosporangiales</taxon>
        <taxon>Streptosporangiaceae</taxon>
        <taxon>Microbispora</taxon>
    </lineage>
</organism>
<dbReference type="Proteomes" id="UP000651728">
    <property type="component" value="Unassembled WGS sequence"/>
</dbReference>